<dbReference type="GO" id="GO:0016787">
    <property type="term" value="F:hydrolase activity"/>
    <property type="evidence" value="ECO:0007669"/>
    <property type="project" value="UniProtKB-KW"/>
</dbReference>
<dbReference type="InterPro" id="IPR050300">
    <property type="entry name" value="GDXG_lipolytic_enzyme"/>
</dbReference>
<keyword evidence="4" id="KW-1185">Reference proteome</keyword>
<sequence length="331" mass="35807">MSSQPIHPSFLSKLDPEYIPYHNAHLQQIVSPHTVPWNPVTRNAVSMPGASDALPVGSIKDYPLSKCDVRVFTPPGSSPQDGWPVFIFFHGGGWSYGDINAENSFSSHMCIDAACVVVSVAYRLAPENPYPAALDDAIEALQWVHNKGQGELGVNINKIAIGGSSSGGNLAAIAALKAPTFSPPIPLVLQLLIVPVIDNTASPTGEPHASWKENEHTVWLSPERMLWFRNNYLPNAEDYTKWDSSPIFAPSDLLAKAPKALILVAGLDILRDEGIAYGTKLTQVGVDARVKVYDKAPHQTMALDELCSVFKIGKQLVTDASTALKEAFQSS</sequence>
<dbReference type="Pfam" id="PF07859">
    <property type="entry name" value="Abhydrolase_3"/>
    <property type="match status" value="1"/>
</dbReference>
<dbReference type="OrthoDB" id="408631at2759"/>
<dbReference type="SUPFAM" id="SSF53474">
    <property type="entry name" value="alpha/beta-Hydrolases"/>
    <property type="match status" value="1"/>
</dbReference>
<proteinExistence type="predicted"/>
<evidence type="ECO:0000256" key="1">
    <source>
        <dbReference type="ARBA" id="ARBA00022801"/>
    </source>
</evidence>
<dbReference type="AlphaFoldDB" id="A0A166U7D4"/>
<reference evidence="3 4" key="1">
    <citation type="journal article" date="2016" name="Mol. Biol. Evol.">
        <title>Comparative Genomics of Early-Diverging Mushroom-Forming Fungi Provides Insights into the Origins of Lignocellulose Decay Capabilities.</title>
        <authorList>
            <person name="Nagy L.G."/>
            <person name="Riley R."/>
            <person name="Tritt A."/>
            <person name="Adam C."/>
            <person name="Daum C."/>
            <person name="Floudas D."/>
            <person name="Sun H."/>
            <person name="Yadav J.S."/>
            <person name="Pangilinan J."/>
            <person name="Larsson K.H."/>
            <person name="Matsuura K."/>
            <person name="Barry K."/>
            <person name="Labutti K."/>
            <person name="Kuo R."/>
            <person name="Ohm R.A."/>
            <person name="Bhattacharya S.S."/>
            <person name="Shirouzu T."/>
            <person name="Yoshinaga Y."/>
            <person name="Martin F.M."/>
            <person name="Grigoriev I.V."/>
            <person name="Hibbett D.S."/>
        </authorList>
    </citation>
    <scope>NUCLEOTIDE SEQUENCE [LARGE SCALE GENOMIC DNA]</scope>
    <source>
        <strain evidence="3 4">CBS 109695</strain>
    </source>
</reference>
<organism evidence="3 4">
    <name type="scientific">Athelia psychrophila</name>
    <dbReference type="NCBI Taxonomy" id="1759441"/>
    <lineage>
        <taxon>Eukaryota</taxon>
        <taxon>Fungi</taxon>
        <taxon>Dikarya</taxon>
        <taxon>Basidiomycota</taxon>
        <taxon>Agaricomycotina</taxon>
        <taxon>Agaricomycetes</taxon>
        <taxon>Agaricomycetidae</taxon>
        <taxon>Atheliales</taxon>
        <taxon>Atheliaceae</taxon>
        <taxon>Athelia</taxon>
    </lineage>
</organism>
<keyword evidence="1" id="KW-0378">Hydrolase</keyword>
<dbReference type="Gene3D" id="3.40.50.1820">
    <property type="entry name" value="alpha/beta hydrolase"/>
    <property type="match status" value="1"/>
</dbReference>
<dbReference type="Proteomes" id="UP000076532">
    <property type="component" value="Unassembled WGS sequence"/>
</dbReference>
<dbReference type="PANTHER" id="PTHR48081">
    <property type="entry name" value="AB HYDROLASE SUPERFAMILY PROTEIN C4A8.06C"/>
    <property type="match status" value="1"/>
</dbReference>
<feature type="domain" description="Alpha/beta hydrolase fold-3" evidence="2">
    <location>
        <begin position="87"/>
        <end position="300"/>
    </location>
</feature>
<dbReference type="EMBL" id="KV417490">
    <property type="protein sequence ID" value="KZP31395.1"/>
    <property type="molecule type" value="Genomic_DNA"/>
</dbReference>
<dbReference type="InterPro" id="IPR013094">
    <property type="entry name" value="AB_hydrolase_3"/>
</dbReference>
<evidence type="ECO:0000313" key="4">
    <source>
        <dbReference type="Proteomes" id="UP000076532"/>
    </source>
</evidence>
<evidence type="ECO:0000259" key="2">
    <source>
        <dbReference type="Pfam" id="PF07859"/>
    </source>
</evidence>
<evidence type="ECO:0000313" key="3">
    <source>
        <dbReference type="EMBL" id="KZP31395.1"/>
    </source>
</evidence>
<dbReference type="InterPro" id="IPR029058">
    <property type="entry name" value="AB_hydrolase_fold"/>
</dbReference>
<gene>
    <name evidence="3" type="ORF">FIBSPDRAFT_916976</name>
</gene>
<accession>A0A166U7D4</accession>
<name>A0A166U7D4_9AGAM</name>
<protein>
    <recommendedName>
        <fullName evidence="2">Alpha/beta hydrolase fold-3 domain-containing protein</fullName>
    </recommendedName>
</protein>
<dbReference type="STRING" id="436010.A0A166U7D4"/>
<dbReference type="PANTHER" id="PTHR48081:SF8">
    <property type="entry name" value="ALPHA_BETA HYDROLASE FOLD-3 DOMAIN-CONTAINING PROTEIN-RELATED"/>
    <property type="match status" value="1"/>
</dbReference>